<dbReference type="Gene3D" id="2.130.10.130">
    <property type="entry name" value="Integrin alpha, N-terminal"/>
    <property type="match status" value="3"/>
</dbReference>
<feature type="region of interest" description="Disordered" evidence="1">
    <location>
        <begin position="342"/>
        <end position="376"/>
    </location>
</feature>
<feature type="region of interest" description="Disordered" evidence="1">
    <location>
        <begin position="1"/>
        <end position="109"/>
    </location>
</feature>
<protein>
    <submittedName>
        <fullName evidence="2">VCBS repeat-containing protein</fullName>
    </submittedName>
</protein>
<dbReference type="KEGG" id="sarm:DVA86_07590"/>
<evidence type="ECO:0000256" key="1">
    <source>
        <dbReference type="SAM" id="MobiDB-lite"/>
    </source>
</evidence>
<dbReference type="AlphaFoldDB" id="A0A345XLL4"/>
<feature type="region of interest" description="Disordered" evidence="1">
    <location>
        <begin position="275"/>
        <end position="300"/>
    </location>
</feature>
<keyword evidence="3" id="KW-1185">Reference proteome</keyword>
<dbReference type="PANTHER" id="PTHR44103">
    <property type="entry name" value="PROPROTEIN CONVERTASE P"/>
    <property type="match status" value="1"/>
</dbReference>
<dbReference type="InterPro" id="IPR028994">
    <property type="entry name" value="Integrin_alpha_N"/>
</dbReference>
<sequence>MPGPYRGSGTTGRRRTGRGARPVCAAPPAPRAPAYTAAPGTRPARAELRSCGPRRGSGAPVRTRRTCSTGDCAVRHGDGRRERGRGGAVRGLRGRRGHRPFPPPPPCSPSPYGRYPAAMTYRKARTACRRAAVGGAVLLLAAVTACSGGEGDEDSGGSGGPPPAGGPPSAGGPPRKDLGVPDGQADFDRDGHADAAFVVTGSAPSDLQRGYGPIAVFRGGDGGLRPTGRPLVAGSGRKDSNGFLAEGYARPLAADFDGDGYSDVVAHRYLPLPDNERNGRRGSHTVLLRGGPKGLGERPVRVDVPGDRAEDPFDAEAAGDVNGDGHPDLIDPGNLPRVVYGPFAPSGEPASVQTLDGGSGTSESFSGEPVAADFDRDGDTDILLLNASEEEYEGDEPPVPAKFFRGTEDGPVLDKGLTERLGEDIGTWSSGPGPRAGTDLDGDRYPDILPPGQGDKRTRTYLRGGPDGVRAGTATLTTGDDVGEPLLAGDVTGDGRPELVSTVPYGSYGNRGRIQVARLGDGPGIHPFQHVGLDTPGVPGDAFRSDIGKRDHFADRLQLLDADGDGHTDVLAAEDITGPQHRYGGFWYFRGGPDGLSTDGVRRFSLPELGLSPD</sequence>
<feature type="region of interest" description="Disordered" evidence="1">
    <location>
        <begin position="423"/>
        <end position="495"/>
    </location>
</feature>
<evidence type="ECO:0000313" key="2">
    <source>
        <dbReference type="EMBL" id="AXK32530.1"/>
    </source>
</evidence>
<feature type="compositionally biased region" description="Pro residues" evidence="1">
    <location>
        <begin position="100"/>
        <end position="109"/>
    </location>
</feature>
<proteinExistence type="predicted"/>
<feature type="compositionally biased region" description="Low complexity" evidence="1">
    <location>
        <begin position="32"/>
        <end position="43"/>
    </location>
</feature>
<evidence type="ECO:0000313" key="3">
    <source>
        <dbReference type="Proteomes" id="UP000254425"/>
    </source>
</evidence>
<gene>
    <name evidence="2" type="ORF">DVA86_07590</name>
</gene>
<feature type="region of interest" description="Disordered" evidence="1">
    <location>
        <begin position="147"/>
        <end position="189"/>
    </location>
</feature>
<feature type="region of interest" description="Disordered" evidence="1">
    <location>
        <begin position="390"/>
        <end position="411"/>
    </location>
</feature>
<feature type="compositionally biased region" description="Basic and acidic residues" evidence="1">
    <location>
        <begin position="73"/>
        <end position="85"/>
    </location>
</feature>
<dbReference type="PANTHER" id="PTHR44103:SF1">
    <property type="entry name" value="PROPROTEIN CONVERTASE P"/>
    <property type="match status" value="1"/>
</dbReference>
<reference evidence="2 3" key="1">
    <citation type="submission" date="2018-07" db="EMBL/GenBank/DDBJ databases">
        <title>Draft genome of the type strain Streptomyces armeniacus ATCC 15676.</title>
        <authorList>
            <person name="Labana P."/>
            <person name="Gosse J.T."/>
            <person name="Boddy C.N."/>
        </authorList>
    </citation>
    <scope>NUCLEOTIDE SEQUENCE [LARGE SCALE GENOMIC DNA]</scope>
    <source>
        <strain evidence="2 3">ATCC 15676</strain>
    </source>
</reference>
<accession>A0A345XLL4</accession>
<dbReference type="EMBL" id="CP031320">
    <property type="protein sequence ID" value="AXK32530.1"/>
    <property type="molecule type" value="Genomic_DNA"/>
</dbReference>
<dbReference type="Proteomes" id="UP000254425">
    <property type="component" value="Chromosome"/>
</dbReference>
<name>A0A345XLL4_9ACTN</name>
<dbReference type="SUPFAM" id="SSF69318">
    <property type="entry name" value="Integrin alpha N-terminal domain"/>
    <property type="match status" value="1"/>
</dbReference>
<organism evidence="2 3">
    <name type="scientific">Streptomyces armeniacus</name>
    <dbReference type="NCBI Taxonomy" id="83291"/>
    <lineage>
        <taxon>Bacteria</taxon>
        <taxon>Bacillati</taxon>
        <taxon>Actinomycetota</taxon>
        <taxon>Actinomycetes</taxon>
        <taxon>Kitasatosporales</taxon>
        <taxon>Streptomycetaceae</taxon>
        <taxon>Streptomyces</taxon>
    </lineage>
</organism>